<dbReference type="Proteomes" id="UP000077266">
    <property type="component" value="Unassembled WGS sequence"/>
</dbReference>
<keyword evidence="2" id="KW-0418">Kinase</keyword>
<dbReference type="InterPro" id="IPR008271">
    <property type="entry name" value="Ser/Thr_kinase_AS"/>
</dbReference>
<dbReference type="GO" id="GO:0005524">
    <property type="term" value="F:ATP binding"/>
    <property type="evidence" value="ECO:0007669"/>
    <property type="project" value="InterPro"/>
</dbReference>
<evidence type="ECO:0000313" key="2">
    <source>
        <dbReference type="EMBL" id="KZV84490.1"/>
    </source>
</evidence>
<keyword evidence="3" id="KW-1185">Reference proteome</keyword>
<dbReference type="Pfam" id="PF00069">
    <property type="entry name" value="Pkinase"/>
    <property type="match status" value="1"/>
</dbReference>
<evidence type="ECO:0000313" key="3">
    <source>
        <dbReference type="Proteomes" id="UP000077266"/>
    </source>
</evidence>
<accession>A0A165DGK0</accession>
<sequence>MWLKARGNENILHYIGTVQLTVYNEATSLWLISPYMRNGDLNAVLSDPSRRHLCDQEHVERYLGQVLSGLAFLHSPTVGIVHGDIKADNIYITDAENAVIADFGLSRNLERQDGDMTTALEIRTYGNFRTIAPEHLVHGVKVHGEVIPRLSSTAPALKLEPLSKSIANDIWGTGMLILHMFSRTVPWTQVKNLAEVTELASAGLRPPFPGHDAVRRGLGFLKWRLCHDCWNQLPALRPSAKVLLRLLHDGAQELLPATILDIDAAIACEVPELTSQIRAMGTPVRRSGYDLLPGLWRPNEMEGRGIEVMLLRREDSIRAQGVSSTSSFKDELLHWKRVCHDNLLALHGRCFISGMWFAVHDDLDCFEDWIAKIDRAGSDEEEGISVRVALLKLLYDIASALEFLHMQTPPIVHGDVQLRHVYIGKPRSTKLVLVRYTQYARLGGFAHMRSLQAGSSDGSPLVWDDVQAFGHLLRKVLEHRFGFSPGLGNDLPDVPNEAALIHDGCVRRFMSISQARDRLRELIASLSSEEM</sequence>
<dbReference type="STRING" id="1314781.A0A165DGK0"/>
<dbReference type="InterPro" id="IPR011009">
    <property type="entry name" value="Kinase-like_dom_sf"/>
</dbReference>
<gene>
    <name evidence="2" type="ORF">EXIGLDRAFT_727178</name>
</gene>
<dbReference type="PANTHER" id="PTHR44329">
    <property type="entry name" value="SERINE/THREONINE-PROTEIN KINASE TNNI3K-RELATED"/>
    <property type="match status" value="1"/>
</dbReference>
<dbReference type="AlphaFoldDB" id="A0A165DGK0"/>
<dbReference type="SUPFAM" id="SSF56112">
    <property type="entry name" value="Protein kinase-like (PK-like)"/>
    <property type="match status" value="2"/>
</dbReference>
<protein>
    <submittedName>
        <fullName evidence="2">Kinase-like protein</fullName>
    </submittedName>
</protein>
<keyword evidence="2" id="KW-0808">Transferase</keyword>
<dbReference type="SMART" id="SM00220">
    <property type="entry name" value="S_TKc"/>
    <property type="match status" value="1"/>
</dbReference>
<reference evidence="2 3" key="1">
    <citation type="journal article" date="2016" name="Mol. Biol. Evol.">
        <title>Comparative Genomics of Early-Diverging Mushroom-Forming Fungi Provides Insights into the Origins of Lignocellulose Decay Capabilities.</title>
        <authorList>
            <person name="Nagy L.G."/>
            <person name="Riley R."/>
            <person name="Tritt A."/>
            <person name="Adam C."/>
            <person name="Daum C."/>
            <person name="Floudas D."/>
            <person name="Sun H."/>
            <person name="Yadav J.S."/>
            <person name="Pangilinan J."/>
            <person name="Larsson K.H."/>
            <person name="Matsuura K."/>
            <person name="Barry K."/>
            <person name="Labutti K."/>
            <person name="Kuo R."/>
            <person name="Ohm R.A."/>
            <person name="Bhattacharya S.S."/>
            <person name="Shirouzu T."/>
            <person name="Yoshinaga Y."/>
            <person name="Martin F.M."/>
            <person name="Grigoriev I.V."/>
            <person name="Hibbett D.S."/>
        </authorList>
    </citation>
    <scope>NUCLEOTIDE SEQUENCE [LARGE SCALE GENOMIC DNA]</scope>
    <source>
        <strain evidence="2 3">HHB12029</strain>
    </source>
</reference>
<dbReference type="PROSITE" id="PS00108">
    <property type="entry name" value="PROTEIN_KINASE_ST"/>
    <property type="match status" value="1"/>
</dbReference>
<proteinExistence type="predicted"/>
<dbReference type="InterPro" id="IPR051681">
    <property type="entry name" value="Ser/Thr_Kinases-Pseudokinases"/>
</dbReference>
<dbReference type="InterPro" id="IPR000719">
    <property type="entry name" value="Prot_kinase_dom"/>
</dbReference>
<dbReference type="Gene3D" id="1.10.510.10">
    <property type="entry name" value="Transferase(Phosphotransferase) domain 1"/>
    <property type="match status" value="2"/>
</dbReference>
<organism evidence="2 3">
    <name type="scientific">Exidia glandulosa HHB12029</name>
    <dbReference type="NCBI Taxonomy" id="1314781"/>
    <lineage>
        <taxon>Eukaryota</taxon>
        <taxon>Fungi</taxon>
        <taxon>Dikarya</taxon>
        <taxon>Basidiomycota</taxon>
        <taxon>Agaricomycotina</taxon>
        <taxon>Agaricomycetes</taxon>
        <taxon>Auriculariales</taxon>
        <taxon>Exidiaceae</taxon>
        <taxon>Exidia</taxon>
    </lineage>
</organism>
<dbReference type="OrthoDB" id="1924919at2759"/>
<name>A0A165DGK0_EXIGL</name>
<dbReference type="GO" id="GO:0004674">
    <property type="term" value="F:protein serine/threonine kinase activity"/>
    <property type="evidence" value="ECO:0007669"/>
    <property type="project" value="TreeGrafter"/>
</dbReference>
<dbReference type="EMBL" id="KV426222">
    <property type="protein sequence ID" value="KZV84490.1"/>
    <property type="molecule type" value="Genomic_DNA"/>
</dbReference>
<evidence type="ECO:0000259" key="1">
    <source>
        <dbReference type="PROSITE" id="PS50011"/>
    </source>
</evidence>
<feature type="domain" description="Protein kinase" evidence="1">
    <location>
        <begin position="1"/>
        <end position="255"/>
    </location>
</feature>
<dbReference type="InParanoid" id="A0A165DGK0"/>
<dbReference type="PROSITE" id="PS50011">
    <property type="entry name" value="PROTEIN_KINASE_DOM"/>
    <property type="match status" value="1"/>
</dbReference>